<evidence type="ECO:0000313" key="3">
    <source>
        <dbReference type="EMBL" id="NUW37043.1"/>
    </source>
</evidence>
<gene>
    <name evidence="3" type="ORF">HTZ77_37420</name>
</gene>
<evidence type="ECO:0000256" key="2">
    <source>
        <dbReference type="SAM" id="MobiDB-lite"/>
    </source>
</evidence>
<accession>A0A7Y6IG60</accession>
<feature type="compositionally biased region" description="Basic and acidic residues" evidence="2">
    <location>
        <begin position="92"/>
        <end position="105"/>
    </location>
</feature>
<dbReference type="AlphaFoldDB" id="A0A7Y6IG60"/>
<reference evidence="3 4" key="1">
    <citation type="submission" date="2020-06" db="EMBL/GenBank/DDBJ databases">
        <title>Nonomuraea sp. SMC257, a novel actinomycete isolated from soil.</title>
        <authorList>
            <person name="Chanama M."/>
        </authorList>
    </citation>
    <scope>NUCLEOTIDE SEQUENCE [LARGE SCALE GENOMIC DNA]</scope>
    <source>
        <strain evidence="3 4">SMC257</strain>
    </source>
</reference>
<dbReference type="Proteomes" id="UP000586042">
    <property type="component" value="Unassembled WGS sequence"/>
</dbReference>
<dbReference type="SUPFAM" id="SSF143120">
    <property type="entry name" value="YefM-like"/>
    <property type="match status" value="1"/>
</dbReference>
<comment type="similarity">
    <text evidence="1">Belongs to the phD/YefM antitoxin family.</text>
</comment>
<protein>
    <recommendedName>
        <fullName evidence="5">Antitoxin</fullName>
    </recommendedName>
</protein>
<feature type="region of interest" description="Disordered" evidence="2">
    <location>
        <begin position="71"/>
        <end position="105"/>
    </location>
</feature>
<evidence type="ECO:0000313" key="4">
    <source>
        <dbReference type="Proteomes" id="UP000586042"/>
    </source>
</evidence>
<organism evidence="3 4">
    <name type="scientific">Nonomuraea montanisoli</name>
    <dbReference type="NCBI Taxonomy" id="2741721"/>
    <lineage>
        <taxon>Bacteria</taxon>
        <taxon>Bacillati</taxon>
        <taxon>Actinomycetota</taxon>
        <taxon>Actinomycetes</taxon>
        <taxon>Streptosporangiales</taxon>
        <taxon>Streptosporangiaceae</taxon>
        <taxon>Nonomuraea</taxon>
    </lineage>
</organism>
<comment type="caution">
    <text evidence="3">The sequence shown here is derived from an EMBL/GenBank/DDBJ whole genome shotgun (WGS) entry which is preliminary data.</text>
</comment>
<dbReference type="InterPro" id="IPR036165">
    <property type="entry name" value="YefM-like_sf"/>
</dbReference>
<dbReference type="RefSeq" id="WP_175594494.1">
    <property type="nucleotide sequence ID" value="NZ_JABWGN010000018.1"/>
</dbReference>
<dbReference type="EMBL" id="JABWGN010000018">
    <property type="protein sequence ID" value="NUW37043.1"/>
    <property type="molecule type" value="Genomic_DNA"/>
</dbReference>
<keyword evidence="4" id="KW-1185">Reference proteome</keyword>
<sequence length="105" mass="11552">MTVDNSLPGRGDVLIYKMRDLNQRTAEVIQEINDSGRPAVITRHGTFVALITPLLNKGLEGELIARFLEREAAESGHKPAPTDTETEAGGRSTEEVARRLGLEWP</sequence>
<name>A0A7Y6IG60_9ACTN</name>
<evidence type="ECO:0000256" key="1">
    <source>
        <dbReference type="ARBA" id="ARBA00009981"/>
    </source>
</evidence>
<evidence type="ECO:0008006" key="5">
    <source>
        <dbReference type="Google" id="ProtNLM"/>
    </source>
</evidence>
<proteinExistence type="inferred from homology"/>